<keyword evidence="2" id="KW-1185">Reference proteome</keyword>
<sequence>MYFPVCHCSHLSLGFGFNCLCSRLSLQTRVPFLIFRVAWLCSPCQHGCPRSGSSALRSSRKHTPAVHTLKQAGCRPAELWSRQRPSVCPPTTRLPAGVCYERVLKRKMDNRHSWFPRH</sequence>
<evidence type="ECO:0000313" key="2">
    <source>
        <dbReference type="Proteomes" id="UP001152803"/>
    </source>
</evidence>
<evidence type="ECO:0000313" key="1">
    <source>
        <dbReference type="EMBL" id="KAJ8249889.1"/>
    </source>
</evidence>
<gene>
    <name evidence="1" type="ORF">COCON_G00231050</name>
</gene>
<reference evidence="1" key="1">
    <citation type="journal article" date="2023" name="Science">
        <title>Genome structures resolve the early diversification of teleost fishes.</title>
        <authorList>
            <person name="Parey E."/>
            <person name="Louis A."/>
            <person name="Montfort J."/>
            <person name="Bouchez O."/>
            <person name="Roques C."/>
            <person name="Iampietro C."/>
            <person name="Lluch J."/>
            <person name="Castinel A."/>
            <person name="Donnadieu C."/>
            <person name="Desvignes T."/>
            <person name="Floi Bucao C."/>
            <person name="Jouanno E."/>
            <person name="Wen M."/>
            <person name="Mejri S."/>
            <person name="Dirks R."/>
            <person name="Jansen H."/>
            <person name="Henkel C."/>
            <person name="Chen W.J."/>
            <person name="Zahm M."/>
            <person name="Cabau C."/>
            <person name="Klopp C."/>
            <person name="Thompson A.W."/>
            <person name="Robinson-Rechavi M."/>
            <person name="Braasch I."/>
            <person name="Lecointre G."/>
            <person name="Bobe J."/>
            <person name="Postlethwait J.H."/>
            <person name="Berthelot C."/>
            <person name="Roest Crollius H."/>
            <person name="Guiguen Y."/>
        </authorList>
    </citation>
    <scope>NUCLEOTIDE SEQUENCE</scope>
    <source>
        <strain evidence="1">Concon-B</strain>
    </source>
</reference>
<dbReference type="AlphaFoldDB" id="A0A9Q1HN23"/>
<proteinExistence type="predicted"/>
<organism evidence="1 2">
    <name type="scientific">Conger conger</name>
    <name type="common">Conger eel</name>
    <name type="synonym">Muraena conger</name>
    <dbReference type="NCBI Taxonomy" id="82655"/>
    <lineage>
        <taxon>Eukaryota</taxon>
        <taxon>Metazoa</taxon>
        <taxon>Chordata</taxon>
        <taxon>Craniata</taxon>
        <taxon>Vertebrata</taxon>
        <taxon>Euteleostomi</taxon>
        <taxon>Actinopterygii</taxon>
        <taxon>Neopterygii</taxon>
        <taxon>Teleostei</taxon>
        <taxon>Anguilliformes</taxon>
        <taxon>Congridae</taxon>
        <taxon>Conger</taxon>
    </lineage>
</organism>
<comment type="caution">
    <text evidence="1">The sequence shown here is derived from an EMBL/GenBank/DDBJ whole genome shotgun (WGS) entry which is preliminary data.</text>
</comment>
<accession>A0A9Q1HN23</accession>
<name>A0A9Q1HN23_CONCO</name>
<dbReference type="EMBL" id="JAFJMO010000019">
    <property type="protein sequence ID" value="KAJ8249889.1"/>
    <property type="molecule type" value="Genomic_DNA"/>
</dbReference>
<dbReference type="Proteomes" id="UP001152803">
    <property type="component" value="Unassembled WGS sequence"/>
</dbReference>
<protein>
    <submittedName>
        <fullName evidence="1">Uncharacterized protein</fullName>
    </submittedName>
</protein>